<dbReference type="InterPro" id="IPR050951">
    <property type="entry name" value="Retrovirus_Pol_polyprotein"/>
</dbReference>
<reference evidence="1 2" key="1">
    <citation type="submission" date="2013-05" db="EMBL/GenBank/DDBJ databases">
        <title>Draft genome of the parasitic nematode Anyclostoma ceylanicum.</title>
        <authorList>
            <person name="Mitreva M."/>
        </authorList>
    </citation>
    <scope>NUCLEOTIDE SEQUENCE [LARGE SCALE GENOMIC DNA]</scope>
</reference>
<dbReference type="EMBL" id="KE124949">
    <property type="protein sequence ID" value="EPB74307.1"/>
    <property type="molecule type" value="Genomic_DNA"/>
</dbReference>
<name>A0A0D6M347_9BILA</name>
<dbReference type="PANTHER" id="PTHR37984:SF5">
    <property type="entry name" value="PROTEIN NYNRIN-LIKE"/>
    <property type="match status" value="1"/>
</dbReference>
<evidence type="ECO:0000313" key="1">
    <source>
        <dbReference type="EMBL" id="EPB74307.1"/>
    </source>
</evidence>
<organism evidence="1 2">
    <name type="scientific">Ancylostoma ceylanicum</name>
    <dbReference type="NCBI Taxonomy" id="53326"/>
    <lineage>
        <taxon>Eukaryota</taxon>
        <taxon>Metazoa</taxon>
        <taxon>Ecdysozoa</taxon>
        <taxon>Nematoda</taxon>
        <taxon>Chromadorea</taxon>
        <taxon>Rhabditida</taxon>
        <taxon>Rhabditina</taxon>
        <taxon>Rhabditomorpha</taxon>
        <taxon>Strongyloidea</taxon>
        <taxon>Ancylostomatidae</taxon>
        <taxon>Ancylostomatinae</taxon>
        <taxon>Ancylostoma</taxon>
    </lineage>
</organism>
<dbReference type="Proteomes" id="UP000054495">
    <property type="component" value="Unassembled WGS sequence"/>
</dbReference>
<protein>
    <submittedName>
        <fullName evidence="1">Uncharacterized protein</fullName>
    </submittedName>
</protein>
<dbReference type="PANTHER" id="PTHR37984">
    <property type="entry name" value="PROTEIN CBG26694"/>
    <property type="match status" value="1"/>
</dbReference>
<accession>A0A0D6M347</accession>
<proteinExistence type="predicted"/>
<sequence length="276" mass="30831">MERMERLLSAMGATPAAAPASTAEFVTNLLSTRLPEFTYNPDNGCTCDLLETAPDFPILPQHLVKINSQICSRLLLKPSQKCPRHPFAAVFSELIRRSAPPITSCSAPSSSSLPPVLQSFLETFDVSLDETVKTLKELFGHSTSVFARRYAYLRTQRKDESIRDYTGLVNRRHEMAEFNDVTPEQMKCFVWICGFAIPEDADIHARALRKMEDNPHITLKELSAEIQQFMNISQDAKLLGNQPSSPLSGMCLNAVNAKKNQSRDTPSPCFRCGEPH</sequence>
<evidence type="ECO:0000313" key="2">
    <source>
        <dbReference type="Proteomes" id="UP000054495"/>
    </source>
</evidence>
<gene>
    <name evidence="1" type="ORF">ANCCEY_06609</name>
</gene>
<keyword evidence="2" id="KW-1185">Reference proteome</keyword>
<dbReference type="AlphaFoldDB" id="A0A0D6M347"/>